<dbReference type="Proteomes" id="UP000000948">
    <property type="component" value="Chromosome"/>
</dbReference>
<proteinExistence type="predicted"/>
<feature type="domain" description="DUF4232" evidence="1">
    <location>
        <begin position="53"/>
        <end position="171"/>
    </location>
</feature>
<dbReference type="AlphaFoldDB" id="C7JFD7"/>
<protein>
    <recommendedName>
        <fullName evidence="1">DUF4232 domain-containing protein</fullName>
    </recommendedName>
</protein>
<dbReference type="InterPro" id="IPR025326">
    <property type="entry name" value="DUF4232"/>
</dbReference>
<gene>
    <name evidence="2" type="ordered locus">APA01_08100</name>
</gene>
<dbReference type="eggNOG" id="ENOG503370D">
    <property type="taxonomic scope" value="Bacteria"/>
</dbReference>
<dbReference type="STRING" id="634452.APA01_08100"/>
<evidence type="ECO:0000259" key="1">
    <source>
        <dbReference type="Pfam" id="PF14016"/>
    </source>
</evidence>
<dbReference type="BioCyc" id="APAS634452:APA01_RS04085-MONOMER"/>
<dbReference type="HOGENOM" id="CLU_122253_0_0_5"/>
<dbReference type="EMBL" id="AP011121">
    <property type="protein sequence ID" value="BAH98958.1"/>
    <property type="molecule type" value="Genomic_DNA"/>
</dbReference>
<evidence type="ECO:0000313" key="2">
    <source>
        <dbReference type="EMBL" id="BAH98958.1"/>
    </source>
</evidence>
<dbReference type="PATRIC" id="fig|634452.3.peg.856"/>
<dbReference type="Pfam" id="PF14016">
    <property type="entry name" value="DUF4232"/>
    <property type="match status" value="1"/>
</dbReference>
<dbReference type="KEGG" id="apt:APA01_08100"/>
<name>C7JFD7_ACEP3</name>
<accession>C7JFD7</accession>
<dbReference type="RefSeq" id="WP_012812697.1">
    <property type="nucleotide sequence ID" value="NC_013209.1"/>
</dbReference>
<reference evidence="2 3" key="1">
    <citation type="journal article" date="2009" name="Nucleic Acids Res.">
        <title>Whole-genome analyses reveal genetic instability of Acetobacter pasteurianus.</title>
        <authorList>
            <person name="Azuma Y."/>
            <person name="Hosoyama A."/>
            <person name="Matsutani M."/>
            <person name="Furuya N."/>
            <person name="Horikawa H."/>
            <person name="Harada T."/>
            <person name="Hirakawa H."/>
            <person name="Kuhara S."/>
            <person name="Matsushita K."/>
            <person name="Fujita N."/>
            <person name="Shirai M."/>
        </authorList>
    </citation>
    <scope>NUCLEOTIDE SEQUENCE [LARGE SCALE GENOMIC DNA]</scope>
    <source>
        <strain evidence="3">NBRC 105184 / IFO 3283-01</strain>
    </source>
</reference>
<evidence type="ECO:0000313" key="3">
    <source>
        <dbReference type="Proteomes" id="UP000000948"/>
    </source>
</evidence>
<organism evidence="2 3">
    <name type="scientific">Acetobacter pasteurianus (strain NBRC 105184 / IFO 3283-01)</name>
    <dbReference type="NCBI Taxonomy" id="634452"/>
    <lineage>
        <taxon>Bacteria</taxon>
        <taxon>Pseudomonadati</taxon>
        <taxon>Pseudomonadota</taxon>
        <taxon>Alphaproteobacteria</taxon>
        <taxon>Acetobacterales</taxon>
        <taxon>Acetobacteraceae</taxon>
        <taxon>Acetobacter</taxon>
    </lineage>
</organism>
<sequence length="193" mass="20990">MPWVFRVLAKPALKTERIRYMVKSARTSAPLLIMCLLVGGVHAAQAHRAVRSCKPADLSVHFEDGQGAFDGMSHSGAWVVLANRSATRCAVPALPDVQLEDAQDHVLAIGKPAPLSPHQQPSQKILKPHALWRASMYWVSGNVYDGGQCVSPNRAVLTFPLGDVRVDFPARTLCGPAQTPLTFEQGQLQPVPR</sequence>